<organism evidence="3 4">
    <name type="scientific">Chrysochromulina tobinii</name>
    <dbReference type="NCBI Taxonomy" id="1460289"/>
    <lineage>
        <taxon>Eukaryota</taxon>
        <taxon>Haptista</taxon>
        <taxon>Haptophyta</taxon>
        <taxon>Prymnesiophyceae</taxon>
        <taxon>Prymnesiales</taxon>
        <taxon>Chrysochromulinaceae</taxon>
        <taxon>Chrysochromulina</taxon>
    </lineage>
</organism>
<dbReference type="InterPro" id="IPR008979">
    <property type="entry name" value="Galactose-bd-like_sf"/>
</dbReference>
<comment type="similarity">
    <text evidence="1">Belongs to the CIA30 family.</text>
</comment>
<protein>
    <submittedName>
        <fullName evidence="3">NmrA-like family protein</fullName>
    </submittedName>
</protein>
<sequence>MDSNEKVSSTTRKPAAAAAPLLTRRAPLFSFVGAGREEALGMWERIDDVIMGGVSSSRLVLATDAAGGAIFEGRIREQGGGFCGQRMRLLAEPLDLSSASGLYLDLDACQVGVGTRVLKVAMRTRQDRGEVVYQRAFQPTARGRELVYLPFDEFRLVRGPRLVPGVPPLSPRQANETYQISLVVSKFEVSETGAPLASFKEGPFALRLFEVGTYRYVEGAAGAAAATAADAMIAPAPVPVPRALSEAEQAAAASPLLRILRPVLGLLFGEAARRRRAATLLLQGRGTGAFGRWRLGWAWRAAGTAGLLGAARTTCALALRDVAALALTLPAQLLFRTVVLVSRAVRWLKARVSGGAGQKAAVA</sequence>
<dbReference type="PANTHER" id="PTHR13194">
    <property type="entry name" value="COMPLEX I INTERMEDIATE-ASSOCIATED PROTEIN 30"/>
    <property type="match status" value="1"/>
</dbReference>
<evidence type="ECO:0000256" key="1">
    <source>
        <dbReference type="ARBA" id="ARBA00007884"/>
    </source>
</evidence>
<feature type="domain" description="NADH:ubiquinone oxidoreductase intermediate-associated protein 30" evidence="2">
    <location>
        <begin position="38"/>
        <end position="207"/>
    </location>
</feature>
<dbReference type="InterPro" id="IPR013857">
    <property type="entry name" value="NADH-UbQ_OxRdtase-assoc_prot30"/>
</dbReference>
<dbReference type="Proteomes" id="UP000037460">
    <property type="component" value="Unassembled WGS sequence"/>
</dbReference>
<dbReference type="InterPro" id="IPR039131">
    <property type="entry name" value="NDUFAF1"/>
</dbReference>
<dbReference type="GO" id="GO:0010257">
    <property type="term" value="P:NADH dehydrogenase complex assembly"/>
    <property type="evidence" value="ECO:0007669"/>
    <property type="project" value="TreeGrafter"/>
</dbReference>
<proteinExistence type="inferred from homology"/>
<dbReference type="PANTHER" id="PTHR13194:SF19">
    <property type="entry name" value="NAD(P)-BINDING ROSSMANN-FOLD SUPERFAMILY PROTEIN"/>
    <property type="match status" value="1"/>
</dbReference>
<evidence type="ECO:0000313" key="4">
    <source>
        <dbReference type="Proteomes" id="UP000037460"/>
    </source>
</evidence>
<dbReference type="SUPFAM" id="SSF49785">
    <property type="entry name" value="Galactose-binding domain-like"/>
    <property type="match status" value="1"/>
</dbReference>
<evidence type="ECO:0000259" key="2">
    <source>
        <dbReference type="Pfam" id="PF08547"/>
    </source>
</evidence>
<dbReference type="OrthoDB" id="443731at2759"/>
<dbReference type="GO" id="GO:0051082">
    <property type="term" value="F:unfolded protein binding"/>
    <property type="evidence" value="ECO:0007669"/>
    <property type="project" value="TreeGrafter"/>
</dbReference>
<keyword evidence="4" id="KW-1185">Reference proteome</keyword>
<accession>A0A0M0J4D8</accession>
<dbReference type="Pfam" id="PF08547">
    <property type="entry name" value="CIA30"/>
    <property type="match status" value="1"/>
</dbReference>
<dbReference type="AlphaFoldDB" id="A0A0M0J4D8"/>
<evidence type="ECO:0000313" key="3">
    <source>
        <dbReference type="EMBL" id="KOO21365.1"/>
    </source>
</evidence>
<dbReference type="EMBL" id="JWZX01003368">
    <property type="protein sequence ID" value="KOO21365.1"/>
    <property type="molecule type" value="Genomic_DNA"/>
</dbReference>
<gene>
    <name evidence="3" type="ORF">Ctob_004047</name>
</gene>
<reference evidence="4" key="1">
    <citation type="journal article" date="2015" name="PLoS Genet.">
        <title>Genome Sequence and Transcriptome Analyses of Chrysochromulina tobin: Metabolic Tools for Enhanced Algal Fitness in the Prominent Order Prymnesiales (Haptophyceae).</title>
        <authorList>
            <person name="Hovde B.T."/>
            <person name="Deodato C.R."/>
            <person name="Hunsperger H.M."/>
            <person name="Ryken S.A."/>
            <person name="Yost W."/>
            <person name="Jha R.K."/>
            <person name="Patterson J."/>
            <person name="Monnat R.J. Jr."/>
            <person name="Barlow S.B."/>
            <person name="Starkenburg S.R."/>
            <person name="Cattolico R.A."/>
        </authorList>
    </citation>
    <scope>NUCLEOTIDE SEQUENCE</scope>
    <source>
        <strain evidence="4">CCMP291</strain>
    </source>
</reference>
<name>A0A0M0J4D8_9EUKA</name>
<comment type="caution">
    <text evidence="3">The sequence shown here is derived from an EMBL/GenBank/DDBJ whole genome shotgun (WGS) entry which is preliminary data.</text>
</comment>